<proteinExistence type="predicted"/>
<keyword evidence="2" id="KW-1185">Reference proteome</keyword>
<dbReference type="EMBL" id="JADBEG010000001">
    <property type="protein sequence ID" value="MBE1502638.1"/>
    <property type="molecule type" value="Genomic_DNA"/>
</dbReference>
<accession>A0ABR9IHJ9</accession>
<sequence>MTAAELEWVRTFADDVRTGKVTWSEQWLRELLAATEDEPAP</sequence>
<organism evidence="1 2">
    <name type="scientific">Amycolatopsis lexingtonensis</name>
    <dbReference type="NCBI Taxonomy" id="218822"/>
    <lineage>
        <taxon>Bacteria</taxon>
        <taxon>Bacillati</taxon>
        <taxon>Actinomycetota</taxon>
        <taxon>Actinomycetes</taxon>
        <taxon>Pseudonocardiales</taxon>
        <taxon>Pseudonocardiaceae</taxon>
        <taxon>Amycolatopsis</taxon>
    </lineage>
</organism>
<dbReference type="RefSeq" id="WP_264086343.1">
    <property type="nucleotide sequence ID" value="NZ_JADBEG010000001.1"/>
</dbReference>
<reference evidence="1 2" key="1">
    <citation type="submission" date="2020-10" db="EMBL/GenBank/DDBJ databases">
        <title>Sequencing the genomes of 1000 actinobacteria strains.</title>
        <authorList>
            <person name="Klenk H.-P."/>
        </authorList>
    </citation>
    <scope>NUCLEOTIDE SEQUENCE [LARGE SCALE GENOMIC DNA]</scope>
    <source>
        <strain evidence="1 2">DSM 44653</strain>
    </source>
</reference>
<gene>
    <name evidence="1" type="ORF">H4696_009738</name>
</gene>
<dbReference type="Proteomes" id="UP000631670">
    <property type="component" value="Unassembled WGS sequence"/>
</dbReference>
<evidence type="ECO:0000313" key="2">
    <source>
        <dbReference type="Proteomes" id="UP000631670"/>
    </source>
</evidence>
<evidence type="ECO:0000313" key="1">
    <source>
        <dbReference type="EMBL" id="MBE1502638.1"/>
    </source>
</evidence>
<comment type="caution">
    <text evidence="1">The sequence shown here is derived from an EMBL/GenBank/DDBJ whole genome shotgun (WGS) entry which is preliminary data.</text>
</comment>
<name>A0ABR9IHJ9_9PSEU</name>
<protein>
    <submittedName>
        <fullName evidence="1">Uncharacterized protein</fullName>
    </submittedName>
</protein>